<dbReference type="AlphaFoldDB" id="A0A853ZYE4"/>
<organism evidence="1 2">
    <name type="scientific">Pseudomonas versuta</name>
    <dbReference type="NCBI Taxonomy" id="1788301"/>
    <lineage>
        <taxon>Bacteria</taxon>
        <taxon>Pseudomonadati</taxon>
        <taxon>Pseudomonadota</taxon>
        <taxon>Gammaproteobacteria</taxon>
        <taxon>Pseudomonadales</taxon>
        <taxon>Pseudomonadaceae</taxon>
        <taxon>Pseudomonas</taxon>
    </lineage>
</organism>
<sequence>MFVHNDGDLNNGRYPLFSNNRQQLTVTVRLIARDASGNLAPISSSDLNSIRLIDYTTSEVLEFENNSTPWLPSLYDFGWDWDRDILTSVRSMRLKHSELFESDTPETDSSEDWAPASKTMDDDRCPNGYQCFRFYISTSSNKPRRLAARIKNSAGTIFRTNYNDIEDPTGEGDKNGRFNSSFSVDPVSFPRLSSEYYGDRQANGSGHLKDLRVVSNYGDNRAYEHHVNIRLPNGKMIPIKYIKDPIAFTPRMVWANTGSDKQKTAFSFIGHPGETLLRMQSLIHTLGVGNQRQSIHSMVDALYDNNATIKNPRTGQVVIGQIILPGKYWFYDITGAQVANTMQRDLTVVDIYGNIHELRYGMTSALNNLTLDRI</sequence>
<dbReference type="Proteomes" id="UP000185990">
    <property type="component" value="Unassembled WGS sequence"/>
</dbReference>
<evidence type="ECO:0000313" key="2">
    <source>
        <dbReference type="Proteomes" id="UP000185990"/>
    </source>
</evidence>
<proteinExistence type="predicted"/>
<comment type="caution">
    <text evidence="1">The sequence shown here is derived from an EMBL/GenBank/DDBJ whole genome shotgun (WGS) entry which is preliminary data.</text>
</comment>
<name>A0A853ZYE4_9PSED</name>
<dbReference type="EMBL" id="MPJD01000013">
    <property type="protein sequence ID" value="OKA26097.1"/>
    <property type="molecule type" value="Genomic_DNA"/>
</dbReference>
<accession>A0A853ZYE4</accession>
<gene>
    <name evidence="1" type="ORF">BOH74_07145</name>
</gene>
<protein>
    <submittedName>
        <fullName evidence="1">Uncharacterized protein</fullName>
    </submittedName>
</protein>
<reference evidence="1 2" key="1">
    <citation type="submission" date="2016-11" db="EMBL/GenBank/DDBJ databases">
        <title>Draft genome of Pseudomonas versuta A4R1.12.</title>
        <authorList>
            <person name="See-Too W.-S."/>
        </authorList>
    </citation>
    <scope>NUCLEOTIDE SEQUENCE [LARGE SCALE GENOMIC DNA]</scope>
    <source>
        <strain evidence="1 2">A4R1.12</strain>
    </source>
</reference>
<evidence type="ECO:0000313" key="1">
    <source>
        <dbReference type="EMBL" id="OKA26097.1"/>
    </source>
</evidence>